<evidence type="ECO:0000259" key="10">
    <source>
        <dbReference type="Pfam" id="PF01743"/>
    </source>
</evidence>
<organism evidence="13 14">
    <name type="scientific">Symmachiella dynata</name>
    <dbReference type="NCBI Taxonomy" id="2527995"/>
    <lineage>
        <taxon>Bacteria</taxon>
        <taxon>Pseudomonadati</taxon>
        <taxon>Planctomycetota</taxon>
        <taxon>Planctomycetia</taxon>
        <taxon>Planctomycetales</taxon>
        <taxon>Planctomycetaceae</taxon>
        <taxon>Symmachiella</taxon>
    </lineage>
</organism>
<keyword evidence="7" id="KW-0460">Magnesium</keyword>
<dbReference type="Pfam" id="PF13735">
    <property type="entry name" value="tRNA_NucTran2_2"/>
    <property type="match status" value="1"/>
</dbReference>
<keyword evidence="4 13" id="KW-0548">Nucleotidyltransferase</keyword>
<keyword evidence="6" id="KW-0547">Nucleotide-binding</keyword>
<accession>A0A517ZRL8</accession>
<evidence type="ECO:0000313" key="14">
    <source>
        <dbReference type="Proteomes" id="UP000319383"/>
    </source>
</evidence>
<dbReference type="Gene3D" id="1.10.3090.10">
    <property type="entry name" value="cca-adding enzyme, domain 2"/>
    <property type="match status" value="1"/>
</dbReference>
<keyword evidence="5" id="KW-0479">Metal-binding</keyword>
<evidence type="ECO:0000256" key="5">
    <source>
        <dbReference type="ARBA" id="ARBA00022723"/>
    </source>
</evidence>
<evidence type="ECO:0000259" key="12">
    <source>
        <dbReference type="Pfam" id="PF13735"/>
    </source>
</evidence>
<evidence type="ECO:0000313" key="13">
    <source>
        <dbReference type="EMBL" id="QDU45093.1"/>
    </source>
</evidence>
<dbReference type="PANTHER" id="PTHR46173:SF1">
    <property type="entry name" value="CCA TRNA NUCLEOTIDYLTRANSFERASE 1, MITOCHONDRIAL"/>
    <property type="match status" value="1"/>
</dbReference>
<evidence type="ECO:0000259" key="11">
    <source>
        <dbReference type="Pfam" id="PF12627"/>
    </source>
</evidence>
<dbReference type="KEGG" id="sdyn:Mal52_35810"/>
<dbReference type="Gene3D" id="3.30.460.10">
    <property type="entry name" value="Beta Polymerase, domain 2"/>
    <property type="match status" value="1"/>
</dbReference>
<dbReference type="EMBL" id="CP036276">
    <property type="protein sequence ID" value="QDU45093.1"/>
    <property type="molecule type" value="Genomic_DNA"/>
</dbReference>
<feature type="domain" description="CCA-adding enzyme C-terminal" evidence="12">
    <location>
        <begin position="331"/>
        <end position="460"/>
    </location>
</feature>
<evidence type="ECO:0000256" key="4">
    <source>
        <dbReference type="ARBA" id="ARBA00022695"/>
    </source>
</evidence>
<evidence type="ECO:0000256" key="2">
    <source>
        <dbReference type="ARBA" id="ARBA00022679"/>
    </source>
</evidence>
<dbReference type="AlphaFoldDB" id="A0A517ZRL8"/>
<comment type="cofactor">
    <cofactor evidence="1">
        <name>Mg(2+)</name>
        <dbReference type="ChEBI" id="CHEBI:18420"/>
    </cofactor>
</comment>
<evidence type="ECO:0000256" key="7">
    <source>
        <dbReference type="ARBA" id="ARBA00022842"/>
    </source>
</evidence>
<evidence type="ECO:0000256" key="8">
    <source>
        <dbReference type="ARBA" id="ARBA00022884"/>
    </source>
</evidence>
<feature type="domain" description="Poly A polymerase head" evidence="10">
    <location>
        <begin position="64"/>
        <end position="185"/>
    </location>
</feature>
<dbReference type="InterPro" id="IPR050264">
    <property type="entry name" value="Bact_CCA-adding_enz_type3_sf"/>
</dbReference>
<dbReference type="Proteomes" id="UP000319383">
    <property type="component" value="Chromosome"/>
</dbReference>
<evidence type="ECO:0000256" key="1">
    <source>
        <dbReference type="ARBA" id="ARBA00001946"/>
    </source>
</evidence>
<dbReference type="InterPro" id="IPR043519">
    <property type="entry name" value="NT_sf"/>
</dbReference>
<name>A0A517ZRL8_9PLAN</name>
<keyword evidence="2 9" id="KW-0808">Transferase</keyword>
<dbReference type="Pfam" id="PF01743">
    <property type="entry name" value="PolyA_pol"/>
    <property type="match status" value="1"/>
</dbReference>
<evidence type="ECO:0000256" key="6">
    <source>
        <dbReference type="ARBA" id="ARBA00022741"/>
    </source>
</evidence>
<feature type="domain" description="tRNA nucleotidyltransferase/poly(A) polymerase RNA and SrmB- binding" evidence="11">
    <location>
        <begin position="213"/>
        <end position="271"/>
    </location>
</feature>
<dbReference type="Pfam" id="PF12627">
    <property type="entry name" value="PolyA_pol_RNAbd"/>
    <property type="match status" value="1"/>
</dbReference>
<dbReference type="GO" id="GO:0000049">
    <property type="term" value="F:tRNA binding"/>
    <property type="evidence" value="ECO:0007669"/>
    <property type="project" value="TreeGrafter"/>
</dbReference>
<dbReference type="InterPro" id="IPR032828">
    <property type="entry name" value="PolyA_RNA-bd"/>
</dbReference>
<dbReference type="EC" id="2.7.7.72" evidence="13"/>
<dbReference type="SUPFAM" id="SSF81891">
    <property type="entry name" value="Poly A polymerase C-terminal region-like"/>
    <property type="match status" value="1"/>
</dbReference>
<dbReference type="SUPFAM" id="SSF81301">
    <property type="entry name" value="Nucleotidyltransferase"/>
    <property type="match status" value="1"/>
</dbReference>
<dbReference type="InterPro" id="IPR032810">
    <property type="entry name" value="CCA-adding_enz_C"/>
</dbReference>
<gene>
    <name evidence="13" type="ORF">Mal52_35810</name>
</gene>
<protein>
    <submittedName>
        <fullName evidence="13">tRNA nucleotidyltransferase/poly(A) polymerase</fullName>
        <ecNumber evidence="13">2.7.7.72</ecNumber>
    </submittedName>
</protein>
<dbReference type="InterPro" id="IPR002646">
    <property type="entry name" value="PolA_pol_head_dom"/>
</dbReference>
<keyword evidence="3" id="KW-0819">tRNA processing</keyword>
<dbReference type="PANTHER" id="PTHR46173">
    <property type="entry name" value="CCA TRNA NUCLEOTIDYLTRANSFERASE 1, MITOCHONDRIAL"/>
    <property type="match status" value="1"/>
</dbReference>
<keyword evidence="8 9" id="KW-0694">RNA-binding</keyword>
<proteinExistence type="inferred from homology"/>
<sequence>MATLNRVAAARVSPTVALPGRGFGLKCESATQRVETMNNSNTRREFALYVARELHEAGYQALWAGGCVRDALLKRAPTDYDVATDARPEEVRKVFGRHRTVPVGASFGVMLVTAPRSEDNVEVATFRKEGPYLDGRRPDSVQYCTPEEDARRRDFTINGMFYDPINDEVLDFVGGQEDLKLGIVRAIGDAHHRITEDKLRMLRAVRIAATLEFTIDPSTAAAIAEMATEIAVVSVERIAHELARMLVCPRRVRALESLRELGLLRMILPEIIPNLNEVDSVEHWGKTLRMLDEFEVMSFELAFAVLLREVPIQQCKEDDDSAARDAARAKVVEQICRRLKLSNQQTERTCWLVEHRHALRDAPQLPLHVLKRLLVQPGAKEMLMLNRIAAVATEADLTAVEFTERFYSETPAEELNPHELINGGDLIAAGLSPGPGFKEILDSIRDRQLDGEMTTREAALTFVDQIVSGKTIEENS</sequence>
<evidence type="ECO:0000256" key="3">
    <source>
        <dbReference type="ARBA" id="ARBA00022694"/>
    </source>
</evidence>
<reference evidence="13 14" key="1">
    <citation type="submission" date="2019-02" db="EMBL/GenBank/DDBJ databases">
        <title>Deep-cultivation of Planctomycetes and their phenomic and genomic characterization uncovers novel biology.</title>
        <authorList>
            <person name="Wiegand S."/>
            <person name="Jogler M."/>
            <person name="Boedeker C."/>
            <person name="Pinto D."/>
            <person name="Vollmers J."/>
            <person name="Rivas-Marin E."/>
            <person name="Kohn T."/>
            <person name="Peeters S.H."/>
            <person name="Heuer A."/>
            <person name="Rast P."/>
            <person name="Oberbeckmann S."/>
            <person name="Bunk B."/>
            <person name="Jeske O."/>
            <person name="Meyerdierks A."/>
            <person name="Storesund J.E."/>
            <person name="Kallscheuer N."/>
            <person name="Luecker S."/>
            <person name="Lage O.M."/>
            <person name="Pohl T."/>
            <person name="Merkel B.J."/>
            <person name="Hornburger P."/>
            <person name="Mueller R.-W."/>
            <person name="Bruemmer F."/>
            <person name="Labrenz M."/>
            <person name="Spormann A.M."/>
            <person name="Op den Camp H."/>
            <person name="Overmann J."/>
            <person name="Amann R."/>
            <person name="Jetten M.S.M."/>
            <person name="Mascher T."/>
            <person name="Medema M.H."/>
            <person name="Devos D.P."/>
            <person name="Kaster A.-K."/>
            <person name="Ovreas L."/>
            <person name="Rohde M."/>
            <person name="Galperin M.Y."/>
            <person name="Jogler C."/>
        </authorList>
    </citation>
    <scope>NUCLEOTIDE SEQUENCE [LARGE SCALE GENOMIC DNA]</scope>
    <source>
        <strain evidence="13 14">Mal52</strain>
    </source>
</reference>
<dbReference type="GO" id="GO:0004810">
    <property type="term" value="F:CCA tRNA nucleotidyltransferase activity"/>
    <property type="evidence" value="ECO:0007669"/>
    <property type="project" value="UniProtKB-EC"/>
</dbReference>
<evidence type="ECO:0000256" key="9">
    <source>
        <dbReference type="RuleBase" id="RU003953"/>
    </source>
</evidence>
<dbReference type="GO" id="GO:0008033">
    <property type="term" value="P:tRNA processing"/>
    <property type="evidence" value="ECO:0007669"/>
    <property type="project" value="UniProtKB-KW"/>
</dbReference>
<dbReference type="GO" id="GO:0046872">
    <property type="term" value="F:metal ion binding"/>
    <property type="evidence" value="ECO:0007669"/>
    <property type="project" value="UniProtKB-KW"/>
</dbReference>
<comment type="similarity">
    <text evidence="9">Belongs to the tRNA nucleotidyltransferase/poly(A) polymerase family.</text>
</comment>
<keyword evidence="14" id="KW-1185">Reference proteome</keyword>
<dbReference type="GO" id="GO:0000166">
    <property type="term" value="F:nucleotide binding"/>
    <property type="evidence" value="ECO:0007669"/>
    <property type="project" value="UniProtKB-KW"/>
</dbReference>
<dbReference type="CDD" id="cd05398">
    <property type="entry name" value="NT_ClassII-CCAase"/>
    <property type="match status" value="1"/>
</dbReference>